<keyword evidence="3" id="KW-1185">Reference proteome</keyword>
<dbReference type="OMA" id="ANQYEDE"/>
<comment type="caution">
    <text evidence="2">The sequence shown here is derived from an EMBL/GenBank/DDBJ whole genome shotgun (WGS) entry which is preliminary data.</text>
</comment>
<dbReference type="GO" id="GO:0007131">
    <property type="term" value="P:reciprocal meiotic recombination"/>
    <property type="evidence" value="ECO:0007669"/>
    <property type="project" value="TreeGrafter"/>
</dbReference>
<organism evidence="2 3">
    <name type="scientific">Paramecium octaurelia</name>
    <dbReference type="NCBI Taxonomy" id="43137"/>
    <lineage>
        <taxon>Eukaryota</taxon>
        <taxon>Sar</taxon>
        <taxon>Alveolata</taxon>
        <taxon>Ciliophora</taxon>
        <taxon>Intramacronucleata</taxon>
        <taxon>Oligohymenophorea</taxon>
        <taxon>Peniculida</taxon>
        <taxon>Parameciidae</taxon>
        <taxon>Paramecium</taxon>
    </lineage>
</organism>
<reference evidence="2" key="1">
    <citation type="submission" date="2021-01" db="EMBL/GenBank/DDBJ databases">
        <authorList>
            <consortium name="Genoscope - CEA"/>
            <person name="William W."/>
        </authorList>
    </citation>
    <scope>NUCLEOTIDE SEQUENCE</scope>
</reference>
<proteinExistence type="predicted"/>
<keyword evidence="1" id="KW-0472">Membrane</keyword>
<protein>
    <recommendedName>
        <fullName evidence="4">Transmembrane protein</fullName>
    </recommendedName>
</protein>
<sequence>MGYYYLQQQGLERVDVFGQIVFLRMNKQAYFRTKIGGTISLAVLFLMIYFYSQSLRSFFLKEQLRVISANQYEDEVQSIQLDQSDFMFAFKIEQNNFTTSPFFNLTLEQKKYQRLPNGQQSKISTIIPLVPCTSERFQSTFSRYGIDFVENFNSFGIGDFLCPEYNNTIFVGGTYTSSDFQFLTLTISHCESNEQISCASKETVDRYFSSTGSFKLQIYTINQIINPYKQRYGSAFLDDQIYFTFVPNQLNRKANIYFRKYEFINDESLLPFRYQSQLSSDIQEDTVFLIDQSDIKEMSDIGTTLDASYATFNFRLNPFKTKFTRSFQKIDELLSNLGGIQQIFFFFIGLLVGIYNRIQCININCRIVLVELANKLFEFQLDSSIQNRQYQENLELIDEFIQHRENHLHVNSNAEIDEIDNQQVEDKLSPDISQRYNLLNLFLNTGGMVQKPTNQTKSSKETSKQHYILAEKLKFISGLDYFQKQIIKIIERQKPIYLDFQILCNYISCGKLFKNQPKVILMNKAFDNIIDQLDVHHILLKLNELEKLKETILNYKQLMMFNFTPKPLINLDSITKEPSRQLIEQIVKSPEAMDKTDSDTIEMINYKKMSRNQPNLFGDYLIYSKIFNAYDDILQSSDTVYSNRALIQKLGPELQIVFKLSKLIDIQHKIYHKQKHPTRRGAVQQEEEDLCVKMFDQQSQQN</sequence>
<evidence type="ECO:0000313" key="2">
    <source>
        <dbReference type="EMBL" id="CAD8189107.1"/>
    </source>
</evidence>
<name>A0A8S1WK98_PAROT</name>
<evidence type="ECO:0000313" key="3">
    <source>
        <dbReference type="Proteomes" id="UP000683925"/>
    </source>
</evidence>
<accession>A0A8S1WK98</accession>
<dbReference type="AlphaFoldDB" id="A0A8S1WK98"/>
<keyword evidence="1" id="KW-0812">Transmembrane</keyword>
<feature type="transmembrane region" description="Helical" evidence="1">
    <location>
        <begin position="29"/>
        <end position="51"/>
    </location>
</feature>
<keyword evidence="1" id="KW-1133">Transmembrane helix</keyword>
<gene>
    <name evidence="2" type="ORF">POCTA_138.1.T0940108</name>
</gene>
<dbReference type="PANTHER" id="PTHR31398:SF0">
    <property type="entry name" value="MEIOTIC NUCLEAR DIVISION PROTEIN 1 HOMOLOG"/>
    <property type="match status" value="1"/>
</dbReference>
<dbReference type="EMBL" id="CAJJDP010000093">
    <property type="protein sequence ID" value="CAD8189107.1"/>
    <property type="molecule type" value="Genomic_DNA"/>
</dbReference>
<evidence type="ECO:0008006" key="4">
    <source>
        <dbReference type="Google" id="ProtNLM"/>
    </source>
</evidence>
<dbReference type="OrthoDB" id="294998at2759"/>
<dbReference type="Proteomes" id="UP000683925">
    <property type="component" value="Unassembled WGS sequence"/>
</dbReference>
<evidence type="ECO:0000256" key="1">
    <source>
        <dbReference type="SAM" id="Phobius"/>
    </source>
</evidence>
<dbReference type="GO" id="GO:0005634">
    <property type="term" value="C:nucleus"/>
    <property type="evidence" value="ECO:0007669"/>
    <property type="project" value="TreeGrafter"/>
</dbReference>
<dbReference type="PANTHER" id="PTHR31398">
    <property type="entry name" value="MEIOTIC NUCLEAR DIVISION PROTEIN 1 HOMOLOG"/>
    <property type="match status" value="1"/>
</dbReference>